<feature type="binding site" evidence="2">
    <location>
        <position position="195"/>
    </location>
    <ligand>
        <name>substrate</name>
    </ligand>
</feature>
<keyword evidence="1 2" id="KW-0808">Transferase</keyword>
<feature type="binding site" evidence="2">
    <location>
        <position position="40"/>
    </location>
    <ligand>
        <name>substrate</name>
    </ligand>
</feature>
<feature type="region of interest" description="Disordered" evidence="3">
    <location>
        <begin position="245"/>
        <end position="271"/>
    </location>
</feature>
<evidence type="ECO:0000256" key="3">
    <source>
        <dbReference type="SAM" id="MobiDB-lite"/>
    </source>
</evidence>
<dbReference type="InterPro" id="IPR036424">
    <property type="entry name" value="UPP_synth-like_sf"/>
</dbReference>
<comment type="cofactor">
    <cofactor evidence="2">
        <name>Mg(2+)</name>
        <dbReference type="ChEBI" id="CHEBI:18420"/>
    </cofactor>
    <text evidence="2">Binds 2 magnesium ions per subunit.</text>
</comment>
<dbReference type="RefSeq" id="WP_127780037.1">
    <property type="nucleotide sequence ID" value="NZ_SADD01000003.1"/>
</dbReference>
<organism evidence="4 5">
    <name type="scientific">Lujinxingia sediminis</name>
    <dbReference type="NCBI Taxonomy" id="2480984"/>
    <lineage>
        <taxon>Bacteria</taxon>
        <taxon>Deltaproteobacteria</taxon>
        <taxon>Bradymonadales</taxon>
        <taxon>Lujinxingiaceae</taxon>
        <taxon>Lujinxingia</taxon>
    </lineage>
</organism>
<dbReference type="InterPro" id="IPR018520">
    <property type="entry name" value="UPP_synth-like_CS"/>
</dbReference>
<feature type="binding site" evidence="2">
    <location>
        <begin position="28"/>
        <end position="31"/>
    </location>
    <ligand>
        <name>substrate</name>
    </ligand>
</feature>
<comment type="function">
    <text evidence="2">Catalyzes the condensation of isopentenyl diphosphate (IPP) with allylic pyrophosphates generating different type of terpenoids.</text>
</comment>
<comment type="caution">
    <text evidence="2">Lacks conserved residue(s) required for the propagation of feature annotation.</text>
</comment>
<dbReference type="PROSITE" id="PS01066">
    <property type="entry name" value="UPP_SYNTHASE"/>
    <property type="match status" value="1"/>
</dbReference>
<dbReference type="HAMAP" id="MF_01139">
    <property type="entry name" value="ISPT"/>
    <property type="match status" value="1"/>
</dbReference>
<comment type="similarity">
    <text evidence="2">Belongs to the UPP synthase family.</text>
</comment>
<dbReference type="Proteomes" id="UP000282926">
    <property type="component" value="Unassembled WGS sequence"/>
</dbReference>
<sequence>MAKLTVDEATLKQFDGVVPRHVAVIMDGNGRWAVQRGMARIRGHHEGANAVRRVVESCRYLGVEILTLYAFSSQNWGRPRDEVSGLMTLFDLYIKKERKRLLKNGIRMQVIGDRERLSPKLQKAIEDLEAHSAENTGMILQVAVSYGGREEITQAARNIARDAVAGKLDVDAIDEDTISRYLYTRGRLDPDLVIRTSGECRVSNFLLWQIAYSELFITETLWPDFDEAKLIEAFEDYSRRQRRFGQTGAQIEDDGEDAEGADGPDTSVSEE</sequence>
<keyword evidence="2" id="KW-0460">Magnesium</keyword>
<accession>A0ABY0CV10</accession>
<dbReference type="Pfam" id="PF01255">
    <property type="entry name" value="Prenyltransf"/>
    <property type="match status" value="1"/>
</dbReference>
<evidence type="ECO:0000256" key="1">
    <source>
        <dbReference type="ARBA" id="ARBA00022679"/>
    </source>
</evidence>
<feature type="binding site" evidence="2">
    <location>
        <begin position="201"/>
        <end position="203"/>
    </location>
    <ligand>
        <name>substrate</name>
    </ligand>
</feature>
<proteinExistence type="inferred from homology"/>
<dbReference type="NCBIfam" id="NF011405">
    <property type="entry name" value="PRK14830.1"/>
    <property type="match status" value="1"/>
</dbReference>
<dbReference type="PANTHER" id="PTHR10291">
    <property type="entry name" value="DEHYDRODOLICHYL DIPHOSPHATE SYNTHASE FAMILY MEMBER"/>
    <property type="match status" value="1"/>
</dbReference>
<feature type="binding site" evidence="2">
    <location>
        <position position="32"/>
    </location>
    <ligand>
        <name>substrate</name>
    </ligand>
</feature>
<dbReference type="EMBL" id="SADD01000003">
    <property type="protein sequence ID" value="RVU45885.1"/>
    <property type="molecule type" value="Genomic_DNA"/>
</dbReference>
<gene>
    <name evidence="4" type="ORF">EA187_09005</name>
</gene>
<reference evidence="4 5" key="1">
    <citation type="submission" date="2019-01" db="EMBL/GenBank/DDBJ databases">
        <title>Lujinxingia litoralis gen. nov., sp. nov. and Lujinxingia sediminis gen. nov., sp. nov., new members in the order Bradymonadales, isolated from coastal sediment.</title>
        <authorList>
            <person name="Li C.-M."/>
        </authorList>
    </citation>
    <scope>NUCLEOTIDE SEQUENCE [LARGE SCALE GENOMIC DNA]</scope>
    <source>
        <strain evidence="4 5">SEH01</strain>
    </source>
</reference>
<feature type="binding site" evidence="2">
    <location>
        <position position="214"/>
    </location>
    <ligand>
        <name>Mg(2+)</name>
        <dbReference type="ChEBI" id="CHEBI:18420"/>
    </ligand>
</feature>
<dbReference type="CDD" id="cd00475">
    <property type="entry name" value="Cis_IPPS"/>
    <property type="match status" value="1"/>
</dbReference>
<evidence type="ECO:0000313" key="5">
    <source>
        <dbReference type="Proteomes" id="UP000282926"/>
    </source>
</evidence>
<feature type="binding site" evidence="2">
    <location>
        <position position="27"/>
    </location>
    <ligand>
        <name>Mg(2+)</name>
        <dbReference type="ChEBI" id="CHEBI:18420"/>
    </ligand>
</feature>
<keyword evidence="2" id="KW-0479">Metal-binding</keyword>
<keyword evidence="5" id="KW-1185">Reference proteome</keyword>
<dbReference type="InterPro" id="IPR001441">
    <property type="entry name" value="UPP_synth-like"/>
</dbReference>
<comment type="subunit">
    <text evidence="2">Homodimer.</text>
</comment>
<comment type="caution">
    <text evidence="4">The sequence shown here is derived from an EMBL/GenBank/DDBJ whole genome shotgun (WGS) entry which is preliminary data.</text>
</comment>
<dbReference type="NCBIfam" id="TIGR00055">
    <property type="entry name" value="uppS"/>
    <property type="match status" value="1"/>
</dbReference>
<dbReference type="Gene3D" id="3.40.1180.10">
    <property type="entry name" value="Decaprenyl diphosphate synthase-like"/>
    <property type="match status" value="1"/>
</dbReference>
<dbReference type="GO" id="GO:0016740">
    <property type="term" value="F:transferase activity"/>
    <property type="evidence" value="ECO:0007669"/>
    <property type="project" value="UniProtKB-KW"/>
</dbReference>
<dbReference type="PANTHER" id="PTHR10291:SF0">
    <property type="entry name" value="DEHYDRODOLICHYL DIPHOSPHATE SYNTHASE 2"/>
    <property type="match status" value="1"/>
</dbReference>
<evidence type="ECO:0000256" key="2">
    <source>
        <dbReference type="HAMAP-Rule" id="MF_01139"/>
    </source>
</evidence>
<feature type="active site" evidence="2">
    <location>
        <position position="27"/>
    </location>
</feature>
<protein>
    <recommendedName>
        <fullName evidence="2">Isoprenyl transferase</fullName>
        <ecNumber evidence="2">2.5.1.-</ecNumber>
    </recommendedName>
</protein>
<dbReference type="EC" id="2.5.1.-" evidence="2"/>
<name>A0ABY0CV10_9DELT</name>
<feature type="active site" description="Proton acceptor" evidence="2">
    <location>
        <position position="75"/>
    </location>
</feature>
<evidence type="ECO:0000313" key="4">
    <source>
        <dbReference type="EMBL" id="RVU45885.1"/>
    </source>
</evidence>
<feature type="binding site" evidence="2">
    <location>
        <position position="78"/>
    </location>
    <ligand>
        <name>substrate</name>
    </ligand>
</feature>
<dbReference type="SUPFAM" id="SSF64005">
    <property type="entry name" value="Undecaprenyl diphosphate synthase"/>
    <property type="match status" value="1"/>
</dbReference>
<feature type="compositionally biased region" description="Acidic residues" evidence="3">
    <location>
        <begin position="251"/>
        <end position="271"/>
    </location>
</feature>
<feature type="binding site" evidence="2">
    <location>
        <position position="76"/>
    </location>
    <ligand>
        <name>substrate</name>
    </ligand>
</feature>
<feature type="binding site" evidence="2">
    <location>
        <position position="44"/>
    </location>
    <ligand>
        <name>substrate</name>
    </ligand>
</feature>